<proteinExistence type="predicted"/>
<gene>
    <name evidence="2" type="ORF">S01H4_51829</name>
</gene>
<protein>
    <submittedName>
        <fullName evidence="2">Uncharacterized protein</fullName>
    </submittedName>
</protein>
<keyword evidence="1" id="KW-0812">Transmembrane</keyword>
<accession>X1EHQ2</accession>
<reference evidence="2" key="1">
    <citation type="journal article" date="2014" name="Front. Microbiol.">
        <title>High frequency of phylogenetically diverse reductive dehalogenase-homologous genes in deep subseafloor sedimentary metagenomes.</title>
        <authorList>
            <person name="Kawai M."/>
            <person name="Futagami T."/>
            <person name="Toyoda A."/>
            <person name="Takaki Y."/>
            <person name="Nishi S."/>
            <person name="Hori S."/>
            <person name="Arai W."/>
            <person name="Tsubouchi T."/>
            <person name="Morono Y."/>
            <person name="Uchiyama I."/>
            <person name="Ito T."/>
            <person name="Fujiyama A."/>
            <person name="Inagaki F."/>
            <person name="Takami H."/>
        </authorList>
    </citation>
    <scope>NUCLEOTIDE SEQUENCE</scope>
    <source>
        <strain evidence="2">Expedition CK06-06</strain>
    </source>
</reference>
<comment type="caution">
    <text evidence="2">The sequence shown here is derived from an EMBL/GenBank/DDBJ whole genome shotgun (WGS) entry which is preliminary data.</text>
</comment>
<dbReference type="AlphaFoldDB" id="X1EHQ2"/>
<evidence type="ECO:0000256" key="1">
    <source>
        <dbReference type="SAM" id="Phobius"/>
    </source>
</evidence>
<organism evidence="2">
    <name type="scientific">marine sediment metagenome</name>
    <dbReference type="NCBI Taxonomy" id="412755"/>
    <lineage>
        <taxon>unclassified sequences</taxon>
        <taxon>metagenomes</taxon>
        <taxon>ecological metagenomes</taxon>
    </lineage>
</organism>
<keyword evidence="1" id="KW-0472">Membrane</keyword>
<evidence type="ECO:0000313" key="2">
    <source>
        <dbReference type="EMBL" id="GAH08178.1"/>
    </source>
</evidence>
<keyword evidence="1" id="KW-1133">Transmembrane helix</keyword>
<dbReference type="EMBL" id="BART01029556">
    <property type="protein sequence ID" value="GAH08178.1"/>
    <property type="molecule type" value="Genomic_DNA"/>
</dbReference>
<feature type="transmembrane region" description="Helical" evidence="1">
    <location>
        <begin position="12"/>
        <end position="31"/>
    </location>
</feature>
<name>X1EHQ2_9ZZZZ</name>
<feature type="non-terminal residue" evidence="2">
    <location>
        <position position="32"/>
    </location>
</feature>
<sequence>MVLLDYFEEIINGIEFLIALGSILGLLGFIVG</sequence>